<sequence length="256" mass="27283">MGVAAAGVAVLGGFVLFVTTSLPTSGVAAEKTIRGAVAYKEKVDLPPEADLHVQLADVSPSDAGGKILAETRVSPVENGVTPFSLDFDSDDIEPGHTYVLQARIAAGDTLWFVNDQQYRVDLQTVQEPVKIKLVGVRKSAETAPDSPIEGSTWLVEDIYGTGVVDDARTTLTIGDDGQVSGSSGCNRYFTKASFSADTLSFAEVGSTYLQCPPALMNQESKFFDALGKTRAYKVDMGKLLLLDEKGQEILRLSQNG</sequence>
<reference evidence="2" key="1">
    <citation type="journal article" date="2014" name="Int. J. Syst. Evol. Microbiol.">
        <title>Complete genome sequence of Corynebacterium casei LMG S-19264T (=DSM 44701T), isolated from a smear-ripened cheese.</title>
        <authorList>
            <consortium name="US DOE Joint Genome Institute (JGI-PGF)"/>
            <person name="Walter F."/>
            <person name="Albersmeier A."/>
            <person name="Kalinowski J."/>
            <person name="Ruckert C."/>
        </authorList>
    </citation>
    <scope>NUCLEOTIDE SEQUENCE</scope>
    <source>
        <strain evidence="2">CGMCC 1.15082</strain>
    </source>
</reference>
<dbReference type="EMBL" id="BMHH01000007">
    <property type="protein sequence ID" value="GGA92627.1"/>
    <property type="molecule type" value="Genomic_DNA"/>
</dbReference>
<dbReference type="Proteomes" id="UP000646478">
    <property type="component" value="Unassembled WGS sequence"/>
</dbReference>
<dbReference type="PANTHER" id="PTHR38013">
    <property type="entry name" value="GLYCOPROTEIN/POLYSACCHARIDE METABOLISM"/>
    <property type="match status" value="1"/>
</dbReference>
<dbReference type="PANTHER" id="PTHR38013:SF1">
    <property type="entry name" value="GLYCOPROTEIN_POLYSACCHARIDE METABOLISM"/>
    <property type="match status" value="1"/>
</dbReference>
<dbReference type="Gene3D" id="2.40.128.270">
    <property type="match status" value="1"/>
</dbReference>
<comment type="caution">
    <text evidence="2">The sequence shown here is derived from an EMBL/GenBank/DDBJ whole genome shotgun (WGS) entry which is preliminary data.</text>
</comment>
<evidence type="ECO:0000313" key="2">
    <source>
        <dbReference type="EMBL" id="GGA92627.1"/>
    </source>
</evidence>
<dbReference type="InterPro" id="IPR005184">
    <property type="entry name" value="DUF306_Meta_HslJ"/>
</dbReference>
<protein>
    <recommendedName>
        <fullName evidence="1">DUF306 domain-containing protein</fullName>
    </recommendedName>
</protein>
<dbReference type="InterPro" id="IPR038670">
    <property type="entry name" value="HslJ-like_sf"/>
</dbReference>
<reference evidence="2" key="2">
    <citation type="submission" date="2020-09" db="EMBL/GenBank/DDBJ databases">
        <authorList>
            <person name="Sun Q."/>
            <person name="Zhou Y."/>
        </authorList>
    </citation>
    <scope>NUCLEOTIDE SEQUENCE</scope>
    <source>
        <strain evidence="2">CGMCC 1.15082</strain>
    </source>
</reference>
<dbReference type="InterPro" id="IPR039366">
    <property type="entry name" value="Pilotin"/>
</dbReference>
<proteinExistence type="predicted"/>
<name>A0A916SDP9_9HYPH</name>
<evidence type="ECO:0000313" key="3">
    <source>
        <dbReference type="Proteomes" id="UP000646478"/>
    </source>
</evidence>
<accession>A0A916SDP9</accession>
<evidence type="ECO:0000259" key="1">
    <source>
        <dbReference type="Pfam" id="PF03724"/>
    </source>
</evidence>
<dbReference type="InterPro" id="IPR053196">
    <property type="entry name" value="Lipoprotein_YbaY-like"/>
</dbReference>
<gene>
    <name evidence="2" type="ORF">GCM10011491_20850</name>
</gene>
<keyword evidence="3" id="KW-1185">Reference proteome</keyword>
<organism evidence="2 3">
    <name type="scientific">Brucella endophytica</name>
    <dbReference type="NCBI Taxonomy" id="1963359"/>
    <lineage>
        <taxon>Bacteria</taxon>
        <taxon>Pseudomonadati</taxon>
        <taxon>Pseudomonadota</taxon>
        <taxon>Alphaproteobacteria</taxon>
        <taxon>Hyphomicrobiales</taxon>
        <taxon>Brucellaceae</taxon>
        <taxon>Brucella/Ochrobactrum group</taxon>
        <taxon>Brucella</taxon>
    </lineage>
</organism>
<dbReference type="Pfam" id="PF09619">
    <property type="entry name" value="YscW"/>
    <property type="match status" value="1"/>
</dbReference>
<dbReference type="Pfam" id="PF03724">
    <property type="entry name" value="META"/>
    <property type="match status" value="1"/>
</dbReference>
<feature type="domain" description="DUF306" evidence="1">
    <location>
        <begin position="146"/>
        <end position="252"/>
    </location>
</feature>
<dbReference type="AlphaFoldDB" id="A0A916SDP9"/>